<proteinExistence type="inferred from homology"/>
<dbReference type="GO" id="GO:0016829">
    <property type="term" value="F:lyase activity"/>
    <property type="evidence" value="ECO:0007669"/>
    <property type="project" value="UniProtKB-KW"/>
</dbReference>
<evidence type="ECO:0000313" key="4">
    <source>
        <dbReference type="Proteomes" id="UP000649829"/>
    </source>
</evidence>
<evidence type="ECO:0000313" key="3">
    <source>
        <dbReference type="EMBL" id="GGL98574.1"/>
    </source>
</evidence>
<dbReference type="InterPro" id="IPR014748">
    <property type="entry name" value="Enoyl-CoA_hydra_C"/>
</dbReference>
<comment type="caution">
    <text evidence="3">The sequence shown here is derived from an EMBL/GenBank/DDBJ whole genome shotgun (WGS) entry which is preliminary data.</text>
</comment>
<reference evidence="3" key="2">
    <citation type="submission" date="2020-09" db="EMBL/GenBank/DDBJ databases">
        <authorList>
            <person name="Sun Q."/>
            <person name="Zhou Y."/>
        </authorList>
    </citation>
    <scope>NUCLEOTIDE SEQUENCE</scope>
    <source>
        <strain evidence="3">CGMCC 1.6293</strain>
    </source>
</reference>
<comment type="similarity">
    <text evidence="1">Belongs to the enoyl-CoA hydratase/isomerase family.</text>
</comment>
<dbReference type="Proteomes" id="UP000649829">
    <property type="component" value="Unassembled WGS sequence"/>
</dbReference>
<dbReference type="RefSeq" id="WP_156954743.1">
    <property type="nucleotide sequence ID" value="NZ_BMLF01000001.1"/>
</dbReference>
<dbReference type="AlphaFoldDB" id="A0A917WFD5"/>
<dbReference type="CDD" id="cd06558">
    <property type="entry name" value="crotonase-like"/>
    <property type="match status" value="1"/>
</dbReference>
<evidence type="ECO:0000256" key="1">
    <source>
        <dbReference type="ARBA" id="ARBA00005254"/>
    </source>
</evidence>
<reference evidence="3" key="1">
    <citation type="journal article" date="2014" name="Int. J. Syst. Evol. Microbiol.">
        <title>Complete genome sequence of Corynebacterium casei LMG S-19264T (=DSM 44701T), isolated from a smear-ripened cheese.</title>
        <authorList>
            <consortium name="US DOE Joint Genome Institute (JGI-PGF)"/>
            <person name="Walter F."/>
            <person name="Albersmeier A."/>
            <person name="Kalinowski J."/>
            <person name="Ruckert C."/>
        </authorList>
    </citation>
    <scope>NUCLEOTIDE SEQUENCE</scope>
    <source>
        <strain evidence="3">CGMCC 1.6293</strain>
    </source>
</reference>
<keyword evidence="2" id="KW-0456">Lyase</keyword>
<dbReference type="SUPFAM" id="SSF52096">
    <property type="entry name" value="ClpP/crotonase"/>
    <property type="match status" value="1"/>
</dbReference>
<evidence type="ECO:0000256" key="2">
    <source>
        <dbReference type="ARBA" id="ARBA00023239"/>
    </source>
</evidence>
<dbReference type="PANTHER" id="PTHR11941">
    <property type="entry name" value="ENOYL-COA HYDRATASE-RELATED"/>
    <property type="match status" value="1"/>
</dbReference>
<accession>A0A917WFD5</accession>
<dbReference type="EMBL" id="BMLF01000001">
    <property type="protein sequence ID" value="GGL98574.1"/>
    <property type="molecule type" value="Genomic_DNA"/>
</dbReference>
<dbReference type="PANTHER" id="PTHR11941:SF133">
    <property type="entry name" value="1,2-EPOXYPHENYLACETYL-COA ISOMERASE"/>
    <property type="match status" value="1"/>
</dbReference>
<keyword evidence="4" id="KW-1185">Reference proteome</keyword>
<dbReference type="Pfam" id="PF00378">
    <property type="entry name" value="ECH_1"/>
    <property type="match status" value="1"/>
</dbReference>
<dbReference type="InterPro" id="IPR029045">
    <property type="entry name" value="ClpP/crotonase-like_dom_sf"/>
</dbReference>
<dbReference type="Gene3D" id="3.90.226.10">
    <property type="entry name" value="2-enoyl-CoA Hydratase, Chain A, domain 1"/>
    <property type="match status" value="1"/>
</dbReference>
<dbReference type="GO" id="GO:0006635">
    <property type="term" value="P:fatty acid beta-oxidation"/>
    <property type="evidence" value="ECO:0007669"/>
    <property type="project" value="TreeGrafter"/>
</dbReference>
<sequence>MMDESEQGEEVLYEVSEGVATLTLNRPERMNTISRPMLARLAALLIRANEDEAVRVIVLTGKGRAFCAGLDMNDATSGDGIGSEASAQAVSVNIDIRNTPPTVLFAMDKPTICALNGSAAGYGMDTAMGCDIRIAAESTKMAAAFVKRGLVPESGGTWILPRLLGWSKAAKLIFTGATLSAAESLELGIVDEVVPNDQVQSRARELALEIAANAPLAVQSSKRLMRMGLSEGFNDHVHHVYLQFLQLIRTEDFREGMTSFVERRAPDFKGR</sequence>
<organism evidence="3 4">
    <name type="scientific">Pseudooceanicola nanhaiensis</name>
    <dbReference type="NCBI Taxonomy" id="375761"/>
    <lineage>
        <taxon>Bacteria</taxon>
        <taxon>Pseudomonadati</taxon>
        <taxon>Pseudomonadota</taxon>
        <taxon>Alphaproteobacteria</taxon>
        <taxon>Rhodobacterales</taxon>
        <taxon>Paracoccaceae</taxon>
        <taxon>Pseudooceanicola</taxon>
    </lineage>
</organism>
<dbReference type="InterPro" id="IPR001753">
    <property type="entry name" value="Enoyl-CoA_hydra/iso"/>
</dbReference>
<name>A0A917WFD5_9RHOB</name>
<gene>
    <name evidence="3" type="ORF">GCM10011534_20730</name>
</gene>
<protein>
    <submittedName>
        <fullName evidence="3">Enoyl-CoA hydratase</fullName>
    </submittedName>
</protein>
<dbReference type="Gene3D" id="1.10.12.10">
    <property type="entry name" value="Lyase 2-enoyl-coa Hydratase, Chain A, domain 2"/>
    <property type="match status" value="1"/>
</dbReference>